<feature type="non-terminal residue" evidence="2">
    <location>
        <position position="55"/>
    </location>
</feature>
<dbReference type="OrthoDB" id="2997340at2759"/>
<gene>
    <name evidence="2" type="ORF">P691DRAFT_641056</name>
</gene>
<protein>
    <submittedName>
        <fullName evidence="2">Uncharacterized protein</fullName>
    </submittedName>
</protein>
<dbReference type="AlphaFoldDB" id="A0A9P5WVW6"/>
<dbReference type="EMBL" id="MU153635">
    <property type="protein sequence ID" value="KAF9439698.1"/>
    <property type="molecule type" value="Genomic_DNA"/>
</dbReference>
<sequence length="55" mass="6007">HHRDLHHSMSGCCKGNSKASPPIPPTPADIACLHVHSCINCGTQHTADNRCCPYW</sequence>
<name>A0A9P5WVW6_9AGAR</name>
<evidence type="ECO:0000256" key="1">
    <source>
        <dbReference type="SAM" id="MobiDB-lite"/>
    </source>
</evidence>
<dbReference type="Proteomes" id="UP000807342">
    <property type="component" value="Unassembled WGS sequence"/>
</dbReference>
<keyword evidence="3" id="KW-1185">Reference proteome</keyword>
<proteinExistence type="predicted"/>
<reference evidence="2" key="1">
    <citation type="submission" date="2020-11" db="EMBL/GenBank/DDBJ databases">
        <authorList>
            <consortium name="DOE Joint Genome Institute"/>
            <person name="Ahrendt S."/>
            <person name="Riley R."/>
            <person name="Andreopoulos W."/>
            <person name="Labutti K."/>
            <person name="Pangilinan J."/>
            <person name="Ruiz-Duenas F.J."/>
            <person name="Barrasa J.M."/>
            <person name="Sanchez-Garcia M."/>
            <person name="Camarero S."/>
            <person name="Miyauchi S."/>
            <person name="Serrano A."/>
            <person name="Linde D."/>
            <person name="Babiker R."/>
            <person name="Drula E."/>
            <person name="Ayuso-Fernandez I."/>
            <person name="Pacheco R."/>
            <person name="Padilla G."/>
            <person name="Ferreira P."/>
            <person name="Barriuso J."/>
            <person name="Kellner H."/>
            <person name="Castanera R."/>
            <person name="Alfaro M."/>
            <person name="Ramirez L."/>
            <person name="Pisabarro A.G."/>
            <person name="Kuo A."/>
            <person name="Tritt A."/>
            <person name="Lipzen A."/>
            <person name="He G."/>
            <person name="Yan M."/>
            <person name="Ng V."/>
            <person name="Cullen D."/>
            <person name="Martin F."/>
            <person name="Rosso M.-N."/>
            <person name="Henrissat B."/>
            <person name="Hibbett D."/>
            <person name="Martinez A.T."/>
            <person name="Grigoriev I.V."/>
        </authorList>
    </citation>
    <scope>NUCLEOTIDE SEQUENCE</scope>
    <source>
        <strain evidence="2">MF-IS2</strain>
    </source>
</reference>
<accession>A0A9P5WVW6</accession>
<organism evidence="2 3">
    <name type="scientific">Macrolepiota fuliginosa MF-IS2</name>
    <dbReference type="NCBI Taxonomy" id="1400762"/>
    <lineage>
        <taxon>Eukaryota</taxon>
        <taxon>Fungi</taxon>
        <taxon>Dikarya</taxon>
        <taxon>Basidiomycota</taxon>
        <taxon>Agaricomycotina</taxon>
        <taxon>Agaricomycetes</taxon>
        <taxon>Agaricomycetidae</taxon>
        <taxon>Agaricales</taxon>
        <taxon>Agaricineae</taxon>
        <taxon>Agaricaceae</taxon>
        <taxon>Macrolepiota</taxon>
    </lineage>
</organism>
<comment type="caution">
    <text evidence="2">The sequence shown here is derived from an EMBL/GenBank/DDBJ whole genome shotgun (WGS) entry which is preliminary data.</text>
</comment>
<feature type="region of interest" description="Disordered" evidence="1">
    <location>
        <begin position="1"/>
        <end position="20"/>
    </location>
</feature>
<evidence type="ECO:0000313" key="3">
    <source>
        <dbReference type="Proteomes" id="UP000807342"/>
    </source>
</evidence>
<feature type="non-terminal residue" evidence="2">
    <location>
        <position position="1"/>
    </location>
</feature>
<evidence type="ECO:0000313" key="2">
    <source>
        <dbReference type="EMBL" id="KAF9439698.1"/>
    </source>
</evidence>